<dbReference type="Proteomes" id="UP000267250">
    <property type="component" value="Chromosome"/>
</dbReference>
<evidence type="ECO:0000256" key="5">
    <source>
        <dbReference type="ARBA" id="ARBA00023136"/>
    </source>
</evidence>
<feature type="transmembrane region" description="Helical" evidence="6">
    <location>
        <begin position="279"/>
        <end position="301"/>
    </location>
</feature>
<dbReference type="InterPro" id="IPR020846">
    <property type="entry name" value="MFS_dom"/>
</dbReference>
<dbReference type="PANTHER" id="PTHR23526">
    <property type="entry name" value="INTEGRAL MEMBRANE TRANSPORT PROTEIN-RELATED"/>
    <property type="match status" value="1"/>
</dbReference>
<feature type="transmembrane region" description="Helical" evidence="6">
    <location>
        <begin position="121"/>
        <end position="145"/>
    </location>
</feature>
<dbReference type="RefSeq" id="WP_127015982.1">
    <property type="nucleotide sequence ID" value="NZ_CP016379.1"/>
</dbReference>
<accession>A0A3Q9HPK3</accession>
<proteinExistence type="predicted"/>
<dbReference type="OrthoDB" id="8953672at2"/>
<protein>
    <recommendedName>
        <fullName evidence="7">Major facilitator superfamily (MFS) profile domain-containing protein</fullName>
    </recommendedName>
</protein>
<reference evidence="8 9" key="1">
    <citation type="submission" date="2016-07" db="EMBL/GenBank/DDBJ databases">
        <title>Genome and transcriptome analysis of iron-reducing fermentative bacteria Anoxybacter fermentans.</title>
        <authorList>
            <person name="Zeng X."/>
            <person name="Shao Z."/>
        </authorList>
    </citation>
    <scope>NUCLEOTIDE SEQUENCE [LARGE SCALE GENOMIC DNA]</scope>
    <source>
        <strain evidence="8 9">DY22613</strain>
    </source>
</reference>
<feature type="transmembrane region" description="Helical" evidence="6">
    <location>
        <begin position="371"/>
        <end position="393"/>
    </location>
</feature>
<feature type="transmembrane region" description="Helical" evidence="6">
    <location>
        <begin position="313"/>
        <end position="332"/>
    </location>
</feature>
<dbReference type="SUPFAM" id="SSF103473">
    <property type="entry name" value="MFS general substrate transporter"/>
    <property type="match status" value="1"/>
</dbReference>
<feature type="transmembrane region" description="Helical" evidence="6">
    <location>
        <begin position="166"/>
        <end position="186"/>
    </location>
</feature>
<keyword evidence="9" id="KW-1185">Reference proteome</keyword>
<evidence type="ECO:0000256" key="4">
    <source>
        <dbReference type="ARBA" id="ARBA00022989"/>
    </source>
</evidence>
<evidence type="ECO:0000313" key="9">
    <source>
        <dbReference type="Proteomes" id="UP000267250"/>
    </source>
</evidence>
<evidence type="ECO:0000256" key="1">
    <source>
        <dbReference type="ARBA" id="ARBA00004651"/>
    </source>
</evidence>
<sequence length="434" mass="49500">MQQVLEERMSRFNAEVERYYRWNYWFSIIDGANFALGMGFVSLYTILPLFVLNLTNSKVLISLVTALSMFGIYLPQIFIANYVERVKSKKQLTAFFGVFQRLPWLALAVFVYIFANGPGVWLLTGFFFFYGIYSFACGFCIPPWFDLTVKMIPEDRRGRYFGYRSFACGVSELIGAGIASWVLKVFDFPYNFALLFALTFVAVMISFLFFIQLKEPDYPNAKKRVNFREYFQSLPHILHQHKNFRFYIMALIFIQFYVMANALYTASVIERLGLTQIQAGVQVGIFTALLLGFQTVSFPFWGHLSDRFGHRQIIVISAGLNIAAVLIAAIGIHLYFYYLVFIFAGVAQGANRISLMAIIPEFCAPEDCPTFLGLFNSISGLSITLASFAGGIITDIFNYEVTFILTGLLVMIGLWILLKQVEDPQKSNKFLCRV</sequence>
<evidence type="ECO:0000256" key="6">
    <source>
        <dbReference type="SAM" id="Phobius"/>
    </source>
</evidence>
<dbReference type="Pfam" id="PF07690">
    <property type="entry name" value="MFS_1"/>
    <property type="match status" value="1"/>
</dbReference>
<feature type="transmembrane region" description="Helical" evidence="6">
    <location>
        <begin position="92"/>
        <end position="115"/>
    </location>
</feature>
<dbReference type="GO" id="GO:0022857">
    <property type="term" value="F:transmembrane transporter activity"/>
    <property type="evidence" value="ECO:0007669"/>
    <property type="project" value="InterPro"/>
</dbReference>
<feature type="transmembrane region" description="Helical" evidence="6">
    <location>
        <begin position="246"/>
        <end position="267"/>
    </location>
</feature>
<dbReference type="GO" id="GO:0005886">
    <property type="term" value="C:plasma membrane"/>
    <property type="evidence" value="ECO:0007669"/>
    <property type="project" value="UniProtKB-SubCell"/>
</dbReference>
<name>A0A3Q9HPK3_9FIRM</name>
<feature type="transmembrane region" description="Helical" evidence="6">
    <location>
        <begin position="338"/>
        <end position="359"/>
    </location>
</feature>
<dbReference type="AlphaFoldDB" id="A0A3Q9HPK3"/>
<dbReference type="PANTHER" id="PTHR23526:SF1">
    <property type="entry name" value="MAJOR FACILITATOR SUPERFAMILY MFS_1"/>
    <property type="match status" value="1"/>
</dbReference>
<feature type="domain" description="Major facilitator superfamily (MFS) profile" evidence="7">
    <location>
        <begin position="194"/>
        <end position="434"/>
    </location>
</feature>
<dbReference type="InterPro" id="IPR052528">
    <property type="entry name" value="Sugar_transport-like"/>
</dbReference>
<comment type="subcellular location">
    <subcellularLocation>
        <location evidence="1">Cell membrane</location>
        <topology evidence="1">Multi-pass membrane protein</topology>
    </subcellularLocation>
</comment>
<dbReference type="PROSITE" id="PS50850">
    <property type="entry name" value="MFS"/>
    <property type="match status" value="1"/>
</dbReference>
<evidence type="ECO:0000313" key="8">
    <source>
        <dbReference type="EMBL" id="AZR72653.1"/>
    </source>
</evidence>
<keyword evidence="4 6" id="KW-1133">Transmembrane helix</keyword>
<feature type="transmembrane region" description="Helical" evidence="6">
    <location>
        <begin position="21"/>
        <end position="47"/>
    </location>
</feature>
<dbReference type="InterPro" id="IPR011701">
    <property type="entry name" value="MFS"/>
</dbReference>
<keyword evidence="3 6" id="KW-0812">Transmembrane</keyword>
<dbReference type="EMBL" id="CP016379">
    <property type="protein sequence ID" value="AZR72653.1"/>
    <property type="molecule type" value="Genomic_DNA"/>
</dbReference>
<keyword evidence="5 6" id="KW-0472">Membrane</keyword>
<feature type="transmembrane region" description="Helical" evidence="6">
    <location>
        <begin position="59"/>
        <end position="80"/>
    </location>
</feature>
<organism evidence="8 9">
    <name type="scientific">Anoxybacter fermentans</name>
    <dbReference type="NCBI Taxonomy" id="1323375"/>
    <lineage>
        <taxon>Bacteria</taxon>
        <taxon>Bacillati</taxon>
        <taxon>Bacillota</taxon>
        <taxon>Clostridia</taxon>
        <taxon>Halanaerobiales</taxon>
        <taxon>Anoxybacter</taxon>
    </lineage>
</organism>
<feature type="transmembrane region" description="Helical" evidence="6">
    <location>
        <begin position="399"/>
        <end position="418"/>
    </location>
</feature>
<dbReference type="InterPro" id="IPR036259">
    <property type="entry name" value="MFS_trans_sf"/>
</dbReference>
<evidence type="ECO:0000256" key="2">
    <source>
        <dbReference type="ARBA" id="ARBA00022448"/>
    </source>
</evidence>
<evidence type="ECO:0000256" key="3">
    <source>
        <dbReference type="ARBA" id="ARBA00022692"/>
    </source>
</evidence>
<keyword evidence="2" id="KW-0813">Transport</keyword>
<dbReference type="Gene3D" id="1.20.1250.20">
    <property type="entry name" value="MFS general substrate transporter like domains"/>
    <property type="match status" value="2"/>
</dbReference>
<feature type="transmembrane region" description="Helical" evidence="6">
    <location>
        <begin position="192"/>
        <end position="213"/>
    </location>
</feature>
<gene>
    <name evidence="8" type="ORF">BBF96_04165</name>
</gene>
<evidence type="ECO:0000259" key="7">
    <source>
        <dbReference type="PROSITE" id="PS50850"/>
    </source>
</evidence>
<dbReference type="KEGG" id="aft:BBF96_04165"/>